<dbReference type="PROSITE" id="PS50090">
    <property type="entry name" value="MYB_LIKE"/>
    <property type="match status" value="2"/>
</dbReference>
<evidence type="ECO:0000259" key="5">
    <source>
        <dbReference type="PROSITE" id="PS51294"/>
    </source>
</evidence>
<feature type="non-terminal residue" evidence="6">
    <location>
        <position position="348"/>
    </location>
</feature>
<evidence type="ECO:0000256" key="3">
    <source>
        <dbReference type="SAM" id="MobiDB-lite"/>
    </source>
</evidence>
<evidence type="ECO:0000259" key="4">
    <source>
        <dbReference type="PROSITE" id="PS50090"/>
    </source>
</evidence>
<dbReference type="AlphaFoldDB" id="A0A0M0J9D9"/>
<reference evidence="7" key="1">
    <citation type="journal article" date="2015" name="PLoS Genet.">
        <title>Genome Sequence and Transcriptome Analyses of Chrysochromulina tobin: Metabolic Tools for Enhanced Algal Fitness in the Prominent Order Prymnesiales (Haptophyceae).</title>
        <authorList>
            <person name="Hovde B.T."/>
            <person name="Deodato C.R."/>
            <person name="Hunsperger H.M."/>
            <person name="Ryken S.A."/>
            <person name="Yost W."/>
            <person name="Jha R.K."/>
            <person name="Patterson J."/>
            <person name="Monnat R.J. Jr."/>
            <person name="Barlow S.B."/>
            <person name="Starkenburg S.R."/>
            <person name="Cattolico R.A."/>
        </authorList>
    </citation>
    <scope>NUCLEOTIDE SEQUENCE</scope>
    <source>
        <strain evidence="7">CCMP291</strain>
    </source>
</reference>
<dbReference type="PANTHER" id="PTHR45614">
    <property type="entry name" value="MYB PROTEIN-RELATED"/>
    <property type="match status" value="1"/>
</dbReference>
<name>A0A0M0J9D9_9EUKA</name>
<feature type="domain" description="HTH myb-type" evidence="5">
    <location>
        <begin position="87"/>
        <end position="138"/>
    </location>
</feature>
<dbReference type="InterPro" id="IPR017930">
    <property type="entry name" value="Myb_dom"/>
</dbReference>
<dbReference type="Pfam" id="PF13921">
    <property type="entry name" value="Myb_DNA-bind_6"/>
    <property type="match status" value="1"/>
</dbReference>
<evidence type="ECO:0000256" key="2">
    <source>
        <dbReference type="ARBA" id="ARBA00023125"/>
    </source>
</evidence>
<organism evidence="6 7">
    <name type="scientific">Chrysochromulina tobinii</name>
    <dbReference type="NCBI Taxonomy" id="1460289"/>
    <lineage>
        <taxon>Eukaryota</taxon>
        <taxon>Haptista</taxon>
        <taxon>Haptophyta</taxon>
        <taxon>Prymnesiophyceae</taxon>
        <taxon>Prymnesiales</taxon>
        <taxon>Chrysochromulinaceae</taxon>
        <taxon>Chrysochromulina</taxon>
    </lineage>
</organism>
<feature type="region of interest" description="Disordered" evidence="3">
    <location>
        <begin position="1"/>
        <end position="45"/>
    </location>
</feature>
<evidence type="ECO:0000313" key="7">
    <source>
        <dbReference type="Proteomes" id="UP000037460"/>
    </source>
</evidence>
<comment type="caution">
    <text evidence="6">The sequence shown here is derived from an EMBL/GenBank/DDBJ whole genome shotgun (WGS) entry which is preliminary data.</text>
</comment>
<feature type="domain" description="Myb-like" evidence="4">
    <location>
        <begin position="83"/>
        <end position="134"/>
    </location>
</feature>
<dbReference type="GO" id="GO:0000981">
    <property type="term" value="F:DNA-binding transcription factor activity, RNA polymerase II-specific"/>
    <property type="evidence" value="ECO:0007669"/>
    <property type="project" value="TreeGrafter"/>
</dbReference>
<keyword evidence="1" id="KW-0677">Repeat</keyword>
<dbReference type="PROSITE" id="PS51294">
    <property type="entry name" value="HTH_MYB"/>
    <property type="match status" value="2"/>
</dbReference>
<dbReference type="Gene3D" id="1.10.10.60">
    <property type="entry name" value="Homeodomain-like"/>
    <property type="match status" value="2"/>
</dbReference>
<keyword evidence="7" id="KW-1185">Reference proteome</keyword>
<feature type="domain" description="HTH myb-type" evidence="5">
    <location>
        <begin position="31"/>
        <end position="86"/>
    </location>
</feature>
<dbReference type="SMART" id="SM00717">
    <property type="entry name" value="SANT"/>
    <property type="match status" value="2"/>
</dbReference>
<dbReference type="InterPro" id="IPR009057">
    <property type="entry name" value="Homeodomain-like_sf"/>
</dbReference>
<feature type="compositionally biased region" description="Acidic residues" evidence="3">
    <location>
        <begin position="15"/>
        <end position="30"/>
    </location>
</feature>
<dbReference type="PANTHER" id="PTHR45614:SF274">
    <property type="entry name" value="MYB-LIKE DNA-BINDING PROTEIN"/>
    <property type="match status" value="1"/>
</dbReference>
<dbReference type="GO" id="GO:0005634">
    <property type="term" value="C:nucleus"/>
    <property type="evidence" value="ECO:0007669"/>
    <property type="project" value="TreeGrafter"/>
</dbReference>
<dbReference type="OrthoDB" id="2143914at2759"/>
<dbReference type="InterPro" id="IPR001005">
    <property type="entry name" value="SANT/Myb"/>
</dbReference>
<accession>A0A0M0J9D9</accession>
<dbReference type="SUPFAM" id="SSF46689">
    <property type="entry name" value="Homeodomain-like"/>
    <property type="match status" value="1"/>
</dbReference>
<feature type="region of interest" description="Disordered" evidence="3">
    <location>
        <begin position="161"/>
        <end position="251"/>
    </location>
</feature>
<protein>
    <submittedName>
        <fullName evidence="6">Myb DNA binding protein transcription factor-like protein</fullName>
    </submittedName>
</protein>
<gene>
    <name evidence="6" type="ORF">Ctob_003164</name>
</gene>
<dbReference type="EMBL" id="JWZX01003210">
    <property type="protein sequence ID" value="KOO23224.1"/>
    <property type="molecule type" value="Genomic_DNA"/>
</dbReference>
<dbReference type="Proteomes" id="UP000037460">
    <property type="component" value="Unassembled WGS sequence"/>
</dbReference>
<keyword evidence="2" id="KW-0238">DNA-binding</keyword>
<feature type="domain" description="Myb-like" evidence="4">
    <location>
        <begin position="31"/>
        <end position="82"/>
    </location>
</feature>
<sequence>MRTATKRSALKSSLDEAEEYEDPLLDDDDGAPNAKRRPWNPDEDEQLRSLVDQYGIKSWAQIATNLTNRNGKQCRERWRNHLRPQLNKGEWSVQEDIDIWDKVQEMGTKWAQISELYMSQRTDNDIKNRWNSIIRKQQHPAGRDWLPEENEARAVILGSASRTLAGKKQPATSSEDGVTQPPRKRPRQVPRLQGNGASGPRAASFDGSGDGMGSAVAARLSSGEEDSPQPGRKLFGSPVLGEDGDVDVEPEPMQLSGFEAEQAAAAVAEEFGRQMGGKAKAAADAAEAEARAADAEIEFSPGGQAEACRMLVGGEISADNFDVDAFLPLANATVASPSQISSPVGSSK</sequence>
<dbReference type="FunFam" id="1.10.10.60:FF:000010">
    <property type="entry name" value="Transcriptional activator Myb isoform A"/>
    <property type="match status" value="1"/>
</dbReference>
<dbReference type="CDD" id="cd00167">
    <property type="entry name" value="SANT"/>
    <property type="match status" value="1"/>
</dbReference>
<proteinExistence type="predicted"/>
<dbReference type="InterPro" id="IPR050560">
    <property type="entry name" value="MYB_TF"/>
</dbReference>
<evidence type="ECO:0000313" key="6">
    <source>
        <dbReference type="EMBL" id="KOO23224.1"/>
    </source>
</evidence>
<evidence type="ECO:0000256" key="1">
    <source>
        <dbReference type="ARBA" id="ARBA00022737"/>
    </source>
</evidence>
<dbReference type="GO" id="GO:0000978">
    <property type="term" value="F:RNA polymerase II cis-regulatory region sequence-specific DNA binding"/>
    <property type="evidence" value="ECO:0007669"/>
    <property type="project" value="TreeGrafter"/>
</dbReference>